<dbReference type="InterPro" id="IPR047111">
    <property type="entry name" value="YbaP-like"/>
</dbReference>
<gene>
    <name evidence="2" type="ORF">O1D97_08380</name>
</gene>
<dbReference type="PANTHER" id="PTHR40590:SF1">
    <property type="entry name" value="CYTOPLASMIC PROTEIN"/>
    <property type="match status" value="1"/>
</dbReference>
<evidence type="ECO:0000313" key="2">
    <source>
        <dbReference type="EMBL" id="MCZ2721669.1"/>
    </source>
</evidence>
<dbReference type="InterPro" id="IPR002816">
    <property type="entry name" value="TraB/PrgY/GumN_fam"/>
</dbReference>
<proteinExistence type="predicted"/>
<keyword evidence="3" id="KW-1185">Reference proteome</keyword>
<dbReference type="RefSeq" id="WP_269124624.1">
    <property type="nucleotide sequence ID" value="NZ_JAPUBN010000013.1"/>
</dbReference>
<keyword evidence="1" id="KW-0732">Signal</keyword>
<evidence type="ECO:0000256" key="1">
    <source>
        <dbReference type="SAM" id="SignalP"/>
    </source>
</evidence>
<reference evidence="2" key="1">
    <citation type="submission" date="2022-12" db="EMBL/GenBank/DDBJ databases">
        <title>Marinomonas 15G1-11 sp. nov, isolated from marine algae.</title>
        <authorList>
            <person name="Butt M."/>
            <person name="Choi D.G."/>
            <person name="Kim J.M."/>
            <person name="Lee J.K."/>
            <person name="Baek J.H."/>
            <person name="Jeon C.O."/>
        </authorList>
    </citation>
    <scope>NUCLEOTIDE SEQUENCE</scope>
    <source>
        <strain evidence="2">15G1-11</strain>
    </source>
</reference>
<accession>A0ABT4JTL1</accession>
<dbReference type="EMBL" id="JAPUBN010000013">
    <property type="protein sequence ID" value="MCZ2721669.1"/>
    <property type="molecule type" value="Genomic_DNA"/>
</dbReference>
<feature type="chain" id="PRO_5046742934" evidence="1">
    <location>
        <begin position="25"/>
        <end position="306"/>
    </location>
</feature>
<dbReference type="Pfam" id="PF01963">
    <property type="entry name" value="TraB_PrgY_gumN"/>
    <property type="match status" value="1"/>
</dbReference>
<organism evidence="2 3">
    <name type="scientific">Marinomonas phaeophyticola</name>
    <dbReference type="NCBI Taxonomy" id="3004091"/>
    <lineage>
        <taxon>Bacteria</taxon>
        <taxon>Pseudomonadati</taxon>
        <taxon>Pseudomonadota</taxon>
        <taxon>Gammaproteobacteria</taxon>
        <taxon>Oceanospirillales</taxon>
        <taxon>Oceanospirillaceae</taxon>
        <taxon>Marinomonas</taxon>
    </lineage>
</organism>
<evidence type="ECO:0000313" key="3">
    <source>
        <dbReference type="Proteomes" id="UP001149719"/>
    </source>
</evidence>
<feature type="signal peptide" evidence="1">
    <location>
        <begin position="1"/>
        <end position="24"/>
    </location>
</feature>
<protein>
    <submittedName>
        <fullName evidence="2">TraB/GumN family protein</fullName>
    </submittedName>
</protein>
<dbReference type="CDD" id="cd14789">
    <property type="entry name" value="Tiki"/>
    <property type="match status" value="1"/>
</dbReference>
<name>A0ABT4JTL1_9GAMM</name>
<dbReference type="PANTHER" id="PTHR40590">
    <property type="entry name" value="CYTOPLASMIC PROTEIN-RELATED"/>
    <property type="match status" value="1"/>
</dbReference>
<comment type="caution">
    <text evidence="2">The sequence shown here is derived from an EMBL/GenBank/DDBJ whole genome shotgun (WGS) entry which is preliminary data.</text>
</comment>
<dbReference type="Proteomes" id="UP001149719">
    <property type="component" value="Unassembled WGS sequence"/>
</dbReference>
<sequence length="306" mass="35156">MSAIINHFKFISIFLLSFSTLCYSANSNQAFLWKVQNKHVTVYLAGSIHALTAKHYPLPSAYLEAFNQAQNLVVELNINELDPYSSQALVQSKMWLPANQTLENHLSKTAINHLKKFSLESENTYANLIKMRPWMVIEQLTGYQLKQTHFKASLGLDQYFLQLAKQQNKPILELETLEQQITAIADSPFNAQIEGLEVSLGQLDDEDYLEKMVHYWEVVNPSGLYDFVNQDVINNPKLKPMMESLLDNRNTHMTDVITLYLNQPLSHRNTYFVVVGALHLSGPNSIQKQLEMKGYYIQPLFNKENK</sequence>